<keyword evidence="2" id="KW-0808">Transferase</keyword>
<dbReference type="GO" id="GO:0016301">
    <property type="term" value="F:kinase activity"/>
    <property type="evidence" value="ECO:0007669"/>
    <property type="project" value="UniProtKB-KW"/>
</dbReference>
<reference evidence="2 3" key="1">
    <citation type="submission" date="2017-04" db="EMBL/GenBank/DDBJ databases">
        <authorList>
            <person name="Afonso C.L."/>
            <person name="Miller P.J."/>
            <person name="Scott M.A."/>
            <person name="Spackman E."/>
            <person name="Goraichik I."/>
            <person name="Dimitrov K.M."/>
            <person name="Suarez D.L."/>
            <person name="Swayne D.E."/>
        </authorList>
    </citation>
    <scope>NUCLEOTIDE SEQUENCE [LARGE SCALE GENOMIC DNA]</scope>
    <source>
        <strain evidence="2 3">DSM 12555</strain>
    </source>
</reference>
<gene>
    <name evidence="2" type="ORF">SAMN02745134_03708</name>
</gene>
<sequence>MKEYVIGIDLGGTKISGALANLSGDIISKYVLPTNASEGEESVLKRIFTVIEKVLEDGKKSSEEIKAIGIGSPGPLDVKKGIVISTPNLPFENFELVKPISERFNIATYLDNDANVAAIGEHIFGAGKGTENMVFVTVSTGVGGGAILNGRIYRGSTCNALEIGHTTIEKNGPRCNCGNYGCVEALASGTAIGKRAKEAVQRGEETSLKNYKEVSSYEVFKEAEKGDKVASEILDSCLNYLGICIANIIASFDPEMVIIGGGVTNGGSIVFEKVREVVKERCFDSMANSCKIAPAGLGTDAGVIGAVALAITESDR</sequence>
<dbReference type="STRING" id="1121291.SAMN02745134_03708"/>
<comment type="similarity">
    <text evidence="1">Belongs to the ROK (NagC/XylR) family.</text>
</comment>
<protein>
    <submittedName>
        <fullName evidence="2">Glucokinase</fullName>
    </submittedName>
</protein>
<dbReference type="SUPFAM" id="SSF53067">
    <property type="entry name" value="Actin-like ATPase domain"/>
    <property type="match status" value="1"/>
</dbReference>
<accession>A0A1W1XYF2</accession>
<dbReference type="EMBL" id="FWXH01000032">
    <property type="protein sequence ID" value="SMC28922.1"/>
    <property type="molecule type" value="Genomic_DNA"/>
</dbReference>
<evidence type="ECO:0000313" key="2">
    <source>
        <dbReference type="EMBL" id="SMC28922.1"/>
    </source>
</evidence>
<dbReference type="Pfam" id="PF00480">
    <property type="entry name" value="ROK"/>
    <property type="match status" value="1"/>
</dbReference>
<name>A0A1W1XYF2_9CLOT</name>
<dbReference type="PANTHER" id="PTHR18964:SF149">
    <property type="entry name" value="BIFUNCTIONAL UDP-N-ACETYLGLUCOSAMINE 2-EPIMERASE_N-ACETYLMANNOSAMINE KINASE"/>
    <property type="match status" value="1"/>
</dbReference>
<dbReference type="PANTHER" id="PTHR18964">
    <property type="entry name" value="ROK (REPRESSOR, ORF, KINASE) FAMILY"/>
    <property type="match status" value="1"/>
</dbReference>
<dbReference type="Gene3D" id="3.30.420.40">
    <property type="match status" value="2"/>
</dbReference>
<keyword evidence="3" id="KW-1185">Reference proteome</keyword>
<dbReference type="Proteomes" id="UP000192468">
    <property type="component" value="Unassembled WGS sequence"/>
</dbReference>
<evidence type="ECO:0000256" key="1">
    <source>
        <dbReference type="ARBA" id="ARBA00006479"/>
    </source>
</evidence>
<proteinExistence type="inferred from homology"/>
<dbReference type="InterPro" id="IPR000600">
    <property type="entry name" value="ROK"/>
</dbReference>
<dbReference type="CDD" id="cd24068">
    <property type="entry name" value="ASKHA_NBD_ROK_FnNanK-like"/>
    <property type="match status" value="1"/>
</dbReference>
<dbReference type="InterPro" id="IPR043129">
    <property type="entry name" value="ATPase_NBD"/>
</dbReference>
<dbReference type="AlphaFoldDB" id="A0A1W1XYF2"/>
<organism evidence="2 3">
    <name type="scientific">Clostridium acidisoli DSM 12555</name>
    <dbReference type="NCBI Taxonomy" id="1121291"/>
    <lineage>
        <taxon>Bacteria</taxon>
        <taxon>Bacillati</taxon>
        <taxon>Bacillota</taxon>
        <taxon>Clostridia</taxon>
        <taxon>Eubacteriales</taxon>
        <taxon>Clostridiaceae</taxon>
        <taxon>Clostridium</taxon>
    </lineage>
</organism>
<keyword evidence="2" id="KW-0418">Kinase</keyword>
<evidence type="ECO:0000313" key="3">
    <source>
        <dbReference type="Proteomes" id="UP000192468"/>
    </source>
</evidence>